<dbReference type="SMART" id="SM00028">
    <property type="entry name" value="TPR"/>
    <property type="match status" value="3"/>
</dbReference>
<evidence type="ECO:0008006" key="6">
    <source>
        <dbReference type="Google" id="ProtNLM"/>
    </source>
</evidence>
<evidence type="ECO:0000256" key="1">
    <source>
        <dbReference type="PROSITE-ProRule" id="PRU00339"/>
    </source>
</evidence>
<evidence type="ECO:0000256" key="3">
    <source>
        <dbReference type="SAM" id="SignalP"/>
    </source>
</evidence>
<feature type="compositionally biased region" description="Basic and acidic residues" evidence="2">
    <location>
        <begin position="51"/>
        <end position="70"/>
    </location>
</feature>
<accession>A0ABY3PS30</accession>
<name>A0ABY3PS30_9CYAN</name>
<dbReference type="RefSeq" id="WP_230843681.1">
    <property type="nucleotide sequence ID" value="NZ_CP063845.1"/>
</dbReference>
<feature type="repeat" description="TPR" evidence="1">
    <location>
        <begin position="72"/>
        <end position="105"/>
    </location>
</feature>
<keyword evidence="5" id="KW-1185">Reference proteome</keyword>
<feature type="signal peptide" evidence="3">
    <location>
        <begin position="1"/>
        <end position="25"/>
    </location>
</feature>
<dbReference type="PROSITE" id="PS51257">
    <property type="entry name" value="PROKAR_LIPOPROTEIN"/>
    <property type="match status" value="1"/>
</dbReference>
<reference evidence="4 5" key="1">
    <citation type="journal article" date="2021" name="Genome Biol. Evol.">
        <title>Complete Genome Sequencing of a Novel Gloeobacter Species from a Waterfall Cave in Mexico.</title>
        <authorList>
            <person name="Saw J.H."/>
            <person name="Cardona T."/>
            <person name="Montejano G."/>
        </authorList>
    </citation>
    <scope>NUCLEOTIDE SEQUENCE [LARGE SCALE GENOMIC DNA]</scope>
    <source>
        <strain evidence="4">MG652769</strain>
    </source>
</reference>
<dbReference type="PROSITE" id="PS50005">
    <property type="entry name" value="TPR"/>
    <property type="match status" value="1"/>
</dbReference>
<dbReference type="InterPro" id="IPR019734">
    <property type="entry name" value="TPR_rpt"/>
</dbReference>
<keyword evidence="3" id="KW-0732">Signal</keyword>
<dbReference type="Proteomes" id="UP001054846">
    <property type="component" value="Chromosome"/>
</dbReference>
<dbReference type="InterPro" id="IPR011990">
    <property type="entry name" value="TPR-like_helical_dom_sf"/>
</dbReference>
<proteinExistence type="predicted"/>
<dbReference type="Pfam" id="PF13181">
    <property type="entry name" value="TPR_8"/>
    <property type="match status" value="1"/>
</dbReference>
<gene>
    <name evidence="4" type="ORF">ISF26_09630</name>
</gene>
<organism evidence="4 5">
    <name type="scientific">Gloeobacter morelensis MG652769</name>
    <dbReference type="NCBI Taxonomy" id="2781736"/>
    <lineage>
        <taxon>Bacteria</taxon>
        <taxon>Bacillati</taxon>
        <taxon>Cyanobacteriota</taxon>
        <taxon>Cyanophyceae</taxon>
        <taxon>Gloeobacterales</taxon>
        <taxon>Gloeobacteraceae</taxon>
        <taxon>Gloeobacter</taxon>
        <taxon>Gloeobacter morelensis</taxon>
    </lineage>
</organism>
<keyword evidence="1" id="KW-0802">TPR repeat</keyword>
<evidence type="ECO:0000256" key="2">
    <source>
        <dbReference type="SAM" id="MobiDB-lite"/>
    </source>
</evidence>
<protein>
    <recommendedName>
        <fullName evidence="6">Tetratricopeptide repeat protein</fullName>
    </recommendedName>
</protein>
<feature type="region of interest" description="Disordered" evidence="2">
    <location>
        <begin position="23"/>
        <end position="71"/>
    </location>
</feature>
<feature type="compositionally biased region" description="Low complexity" evidence="2">
    <location>
        <begin position="23"/>
        <end position="50"/>
    </location>
</feature>
<dbReference type="EMBL" id="CP063845">
    <property type="protein sequence ID" value="UFP96445.1"/>
    <property type="molecule type" value="Genomic_DNA"/>
</dbReference>
<dbReference type="Gene3D" id="1.25.40.10">
    <property type="entry name" value="Tetratricopeptide repeat domain"/>
    <property type="match status" value="1"/>
</dbReference>
<evidence type="ECO:0000313" key="5">
    <source>
        <dbReference type="Proteomes" id="UP001054846"/>
    </source>
</evidence>
<dbReference type="SUPFAM" id="SSF48452">
    <property type="entry name" value="TPR-like"/>
    <property type="match status" value="1"/>
</dbReference>
<feature type="chain" id="PRO_5047193421" description="Tetratricopeptide repeat protein" evidence="3">
    <location>
        <begin position="26"/>
        <end position="212"/>
    </location>
</feature>
<sequence length="212" mass="23211">MQRRHQPGWLAWLGAACLAASPAPAAAQAPEYKGPGSTTQQQPQQPASSEEAAKQEAEQKRKIQEAETRNKAVLANNRGVELQKDGKNAEAVEAFREALLVDPTYDLARQNLAASHFNLASEAIGKQQWAAAIENLEAARTYDRSLREKTTVPLAGSYNNQAAELVEAKRLDEAVGAMEKAAELDSKYAEELRKLKDYRTQVNSQPKPGKSK</sequence>
<evidence type="ECO:0000313" key="4">
    <source>
        <dbReference type="EMBL" id="UFP96445.1"/>
    </source>
</evidence>